<dbReference type="EMBL" id="SNZR01000013">
    <property type="protein sequence ID" value="TDR90325.1"/>
    <property type="molecule type" value="Genomic_DNA"/>
</dbReference>
<dbReference type="Proteomes" id="UP000295122">
    <property type="component" value="Unassembled WGS sequence"/>
</dbReference>
<reference evidence="1 2" key="1">
    <citation type="submission" date="2019-03" db="EMBL/GenBank/DDBJ databases">
        <title>Genomic Encyclopedia of Type Strains, Phase IV (KMG-IV): sequencing the most valuable type-strain genomes for metagenomic binning, comparative biology and taxonomic classification.</title>
        <authorList>
            <person name="Goeker M."/>
        </authorList>
    </citation>
    <scope>NUCLEOTIDE SEQUENCE [LARGE SCALE GENOMIC DNA]</scope>
    <source>
        <strain evidence="1 2">DSM 25903</strain>
    </source>
</reference>
<evidence type="ECO:0000313" key="1">
    <source>
        <dbReference type="EMBL" id="TDR90325.1"/>
    </source>
</evidence>
<comment type="caution">
    <text evidence="1">The sequence shown here is derived from an EMBL/GenBank/DDBJ whole genome shotgun (WGS) entry which is preliminary data.</text>
</comment>
<protein>
    <submittedName>
        <fullName evidence="1">Uncharacterized protein</fullName>
    </submittedName>
</protein>
<accession>A0A4R7BZW7</accession>
<evidence type="ECO:0000313" key="2">
    <source>
        <dbReference type="Proteomes" id="UP000295122"/>
    </source>
</evidence>
<keyword evidence="2" id="KW-1185">Reference proteome</keyword>
<gene>
    <name evidence="1" type="ORF">EV668_3173</name>
</gene>
<name>A0A4R7BZW7_9HYPH</name>
<proteinExistence type="predicted"/>
<organism evidence="1 2">
    <name type="scientific">Enterovirga rhinocerotis</name>
    <dbReference type="NCBI Taxonomy" id="1339210"/>
    <lineage>
        <taxon>Bacteria</taxon>
        <taxon>Pseudomonadati</taxon>
        <taxon>Pseudomonadota</taxon>
        <taxon>Alphaproteobacteria</taxon>
        <taxon>Hyphomicrobiales</taxon>
        <taxon>Methylobacteriaceae</taxon>
        <taxon>Enterovirga</taxon>
    </lineage>
</organism>
<sequence length="65" mass="7395">MQSRPDVPKLPLWQRCSLAFWRAMPSPIRIWRGRTLLRRATSCAALALEIAPELAADHPADNPHH</sequence>
<dbReference type="AlphaFoldDB" id="A0A4R7BZW7"/>